<sequence length="360" mass="39246">AVALCAALLALPSALGAGDRRRLACGTCRGVVDRFNQGLADTAKKNFGGGNTAWEEKTLSKYESSEIRLVEIIEKLCDSSNFECNNMVEEHEELIEKWWFKLKKKYPDLFKWFCIETLEVCCPAGTYGPDCLACRGGSERPCHGNGHCDGDGTRGGDGSCSCNKEYTGEFCLDCSPGYFSTLRNETHAVCAVCHPACKTCTGPSNKDCQDCKEGWTENEGACVDVDECVTSPCKDQQYCLNTDGSYSCKACDVSCVGCTGEGSDKCKTCASGYTREEEKCADIDECNHPEKLCEKENQECVNTAGSYKCVCSQGLEEKDGACVQPAKQGKWFPYGRSSKMLGEEVESEESEPSHTGHEDL</sequence>
<comment type="caution">
    <text evidence="10">Lacks conserved residue(s) required for the propagation of feature annotation.</text>
</comment>
<name>A0A7K6BH93_UPUEP</name>
<gene>
    <name evidence="14" type="primary">Creld2a</name>
    <name evidence="14" type="ORF">UPUEPO_R11181</name>
</gene>
<evidence type="ECO:0000256" key="12">
    <source>
        <dbReference type="SAM" id="SignalP"/>
    </source>
</evidence>
<dbReference type="InterPro" id="IPR006212">
    <property type="entry name" value="Furin_repeat"/>
</dbReference>
<dbReference type="PANTHER" id="PTHR24039">
    <property type="entry name" value="FIBRILLIN-RELATED"/>
    <property type="match status" value="1"/>
</dbReference>
<dbReference type="InterPro" id="IPR018097">
    <property type="entry name" value="EGF_Ca-bd_CS"/>
</dbReference>
<evidence type="ECO:0000256" key="8">
    <source>
        <dbReference type="ARBA" id="ARBA00023157"/>
    </source>
</evidence>
<dbReference type="PROSITE" id="PS01248">
    <property type="entry name" value="EGF_LAM_1"/>
    <property type="match status" value="1"/>
</dbReference>
<dbReference type="PANTHER" id="PTHR24039:SF28">
    <property type="entry name" value="EGF-LIKE DOMAIN-CONTAINING PROTEIN"/>
    <property type="match status" value="1"/>
</dbReference>
<protein>
    <submittedName>
        <fullName evidence="14">CRE2A protein</fullName>
    </submittedName>
</protein>
<feature type="compositionally biased region" description="Basic and acidic residues" evidence="11">
    <location>
        <begin position="351"/>
        <end position="360"/>
    </location>
</feature>
<evidence type="ECO:0000313" key="14">
    <source>
        <dbReference type="EMBL" id="NWV01112.1"/>
    </source>
</evidence>
<feature type="disulfide bond" evidence="10">
    <location>
        <begin position="162"/>
        <end position="171"/>
    </location>
</feature>
<keyword evidence="4 12" id="KW-0732">Signal</keyword>
<evidence type="ECO:0000259" key="13">
    <source>
        <dbReference type="PROSITE" id="PS50026"/>
    </source>
</evidence>
<feature type="non-terminal residue" evidence="14">
    <location>
        <position position="360"/>
    </location>
</feature>
<keyword evidence="7" id="KW-0106">Calcium</keyword>
<evidence type="ECO:0000256" key="3">
    <source>
        <dbReference type="ARBA" id="ARBA00022536"/>
    </source>
</evidence>
<evidence type="ECO:0000256" key="10">
    <source>
        <dbReference type="PROSITE-ProRule" id="PRU00076"/>
    </source>
</evidence>
<evidence type="ECO:0000256" key="11">
    <source>
        <dbReference type="SAM" id="MobiDB-lite"/>
    </source>
</evidence>
<keyword evidence="9" id="KW-0325">Glycoprotein</keyword>
<dbReference type="OrthoDB" id="19903at2759"/>
<dbReference type="PROSITE" id="PS50026">
    <property type="entry name" value="EGF_3"/>
    <property type="match status" value="1"/>
</dbReference>
<dbReference type="Proteomes" id="UP000544127">
    <property type="component" value="Unassembled WGS sequence"/>
</dbReference>
<dbReference type="Gene3D" id="2.10.220.10">
    <property type="entry name" value="Hormone Receptor, Insulin-like Growth Factor Receptor 1, Chain A, domain 2"/>
    <property type="match status" value="1"/>
</dbReference>
<dbReference type="EMBL" id="VZRI01013591">
    <property type="protein sequence ID" value="NWV01112.1"/>
    <property type="molecule type" value="Genomic_DNA"/>
</dbReference>
<dbReference type="GO" id="GO:0005783">
    <property type="term" value="C:endoplasmic reticulum"/>
    <property type="evidence" value="ECO:0007669"/>
    <property type="project" value="UniProtKB-SubCell"/>
</dbReference>
<dbReference type="Pfam" id="PF07645">
    <property type="entry name" value="EGF_CA"/>
    <property type="match status" value="2"/>
</dbReference>
<dbReference type="PROSITE" id="PS00022">
    <property type="entry name" value="EGF_1"/>
    <property type="match status" value="1"/>
</dbReference>
<evidence type="ECO:0000256" key="2">
    <source>
        <dbReference type="ARBA" id="ARBA00005897"/>
    </source>
</evidence>
<keyword evidence="5" id="KW-0677">Repeat</keyword>
<dbReference type="InterPro" id="IPR000742">
    <property type="entry name" value="EGF"/>
</dbReference>
<feature type="chain" id="PRO_5029442788" evidence="12">
    <location>
        <begin position="17"/>
        <end position="360"/>
    </location>
</feature>
<organism evidence="14 15">
    <name type="scientific">Upupa epops</name>
    <name type="common">Eurasian hoopoe</name>
    <dbReference type="NCBI Taxonomy" id="57439"/>
    <lineage>
        <taxon>Eukaryota</taxon>
        <taxon>Metazoa</taxon>
        <taxon>Chordata</taxon>
        <taxon>Craniata</taxon>
        <taxon>Vertebrata</taxon>
        <taxon>Euteleostomi</taxon>
        <taxon>Archelosauria</taxon>
        <taxon>Archosauria</taxon>
        <taxon>Dinosauria</taxon>
        <taxon>Saurischia</taxon>
        <taxon>Theropoda</taxon>
        <taxon>Coelurosauria</taxon>
        <taxon>Aves</taxon>
        <taxon>Neognathae</taxon>
        <taxon>Neoaves</taxon>
        <taxon>Telluraves</taxon>
        <taxon>Coraciimorphae</taxon>
        <taxon>Bucerotiformes</taxon>
        <taxon>Upupidae</taxon>
        <taxon>Upupa</taxon>
    </lineage>
</organism>
<dbReference type="Gene3D" id="2.10.25.10">
    <property type="entry name" value="Laminin"/>
    <property type="match status" value="2"/>
</dbReference>
<evidence type="ECO:0000256" key="4">
    <source>
        <dbReference type="ARBA" id="ARBA00022729"/>
    </source>
</evidence>
<dbReference type="CDD" id="cd00064">
    <property type="entry name" value="FU"/>
    <property type="match status" value="1"/>
</dbReference>
<dbReference type="AlphaFoldDB" id="A0A7K6BH93"/>
<dbReference type="InterPro" id="IPR009030">
    <property type="entry name" value="Growth_fac_rcpt_cys_sf"/>
</dbReference>
<dbReference type="InterPro" id="IPR000152">
    <property type="entry name" value="EGF-type_Asp/Asn_hydroxyl_site"/>
</dbReference>
<dbReference type="SMART" id="SM00179">
    <property type="entry name" value="EGF_CA"/>
    <property type="match status" value="2"/>
</dbReference>
<accession>A0A7K6BH93</accession>
<comment type="caution">
    <text evidence="14">The sequence shown here is derived from an EMBL/GenBank/DDBJ whole genome shotgun (WGS) entry which is preliminary data.</text>
</comment>
<dbReference type="PROSITE" id="PS01187">
    <property type="entry name" value="EGF_CA"/>
    <property type="match status" value="2"/>
</dbReference>
<dbReference type="InterPro" id="IPR002049">
    <property type="entry name" value="LE_dom"/>
</dbReference>
<proteinExistence type="inferred from homology"/>
<comment type="similarity">
    <text evidence="2">Belongs to the CRELD family.</text>
</comment>
<evidence type="ECO:0000256" key="5">
    <source>
        <dbReference type="ARBA" id="ARBA00022737"/>
    </source>
</evidence>
<dbReference type="FunFam" id="2.10.25.10:FF:000038">
    <property type="entry name" value="Fibrillin 2"/>
    <property type="match status" value="1"/>
</dbReference>
<reference evidence="14 15" key="1">
    <citation type="submission" date="2019-09" db="EMBL/GenBank/DDBJ databases">
        <title>Bird 10,000 Genomes (B10K) Project - Family phase.</title>
        <authorList>
            <person name="Zhang G."/>
        </authorList>
    </citation>
    <scope>NUCLEOTIDE SEQUENCE [LARGE SCALE GENOMIC DNA]</scope>
    <source>
        <strain evidence="14">B10K-DU-012-37</strain>
    </source>
</reference>
<keyword evidence="3 10" id="KW-0245">EGF-like domain</keyword>
<keyword evidence="15" id="KW-1185">Reference proteome</keyword>
<evidence type="ECO:0000313" key="15">
    <source>
        <dbReference type="Proteomes" id="UP000544127"/>
    </source>
</evidence>
<keyword evidence="8 10" id="KW-1015">Disulfide bond</keyword>
<dbReference type="SMART" id="SM00261">
    <property type="entry name" value="FU"/>
    <property type="match status" value="2"/>
</dbReference>
<feature type="domain" description="EGF-like" evidence="13">
    <location>
        <begin position="130"/>
        <end position="172"/>
    </location>
</feature>
<dbReference type="PROSITE" id="PS00010">
    <property type="entry name" value="ASX_HYDROXYL"/>
    <property type="match status" value="1"/>
</dbReference>
<feature type="non-terminal residue" evidence="14">
    <location>
        <position position="1"/>
    </location>
</feature>
<dbReference type="InterPro" id="IPR001881">
    <property type="entry name" value="EGF-like_Ca-bd_dom"/>
</dbReference>
<feature type="signal peptide" evidence="12">
    <location>
        <begin position="1"/>
        <end position="16"/>
    </location>
</feature>
<dbReference type="SUPFAM" id="SSF57184">
    <property type="entry name" value="Growth factor receptor domain"/>
    <property type="match status" value="1"/>
</dbReference>
<evidence type="ECO:0000256" key="9">
    <source>
        <dbReference type="ARBA" id="ARBA00023180"/>
    </source>
</evidence>
<dbReference type="Pfam" id="PF11938">
    <property type="entry name" value="DUF3456"/>
    <property type="match status" value="1"/>
</dbReference>
<dbReference type="SMART" id="SM00181">
    <property type="entry name" value="EGF"/>
    <property type="match status" value="4"/>
</dbReference>
<evidence type="ECO:0000256" key="1">
    <source>
        <dbReference type="ARBA" id="ARBA00004240"/>
    </source>
</evidence>
<evidence type="ECO:0000256" key="7">
    <source>
        <dbReference type="ARBA" id="ARBA00022837"/>
    </source>
</evidence>
<feature type="region of interest" description="Disordered" evidence="11">
    <location>
        <begin position="340"/>
        <end position="360"/>
    </location>
</feature>
<comment type="subcellular location">
    <subcellularLocation>
        <location evidence="1">Endoplasmic reticulum</location>
    </subcellularLocation>
</comment>
<dbReference type="GO" id="GO:0005509">
    <property type="term" value="F:calcium ion binding"/>
    <property type="evidence" value="ECO:0007669"/>
    <property type="project" value="InterPro"/>
</dbReference>
<dbReference type="InterPro" id="IPR049883">
    <property type="entry name" value="NOTCH1_EGF-like"/>
</dbReference>
<dbReference type="InterPro" id="IPR021852">
    <property type="entry name" value="DUF3456"/>
</dbReference>
<keyword evidence="6" id="KW-0256">Endoplasmic reticulum</keyword>
<evidence type="ECO:0000256" key="6">
    <source>
        <dbReference type="ARBA" id="ARBA00022824"/>
    </source>
</evidence>